<feature type="region of interest" description="Disordered" evidence="1">
    <location>
        <begin position="1124"/>
        <end position="1146"/>
    </location>
</feature>
<evidence type="ECO:0000256" key="1">
    <source>
        <dbReference type="SAM" id="MobiDB-lite"/>
    </source>
</evidence>
<dbReference type="InterPro" id="IPR003593">
    <property type="entry name" value="AAA+_ATPase"/>
</dbReference>
<dbReference type="InterPro" id="IPR027417">
    <property type="entry name" value="P-loop_NTPase"/>
</dbReference>
<reference evidence="3" key="2">
    <citation type="submission" date="2022-01" db="EMBL/GenBank/DDBJ databases">
        <authorList>
            <person name="Sanchez-Suarez J."/>
            <person name="Villamil L."/>
            <person name="Diaz L.E."/>
        </authorList>
    </citation>
    <scope>NUCLEOTIDE SEQUENCE</scope>
    <source>
        <strain evidence="3">EUFUS-Z928</strain>
    </source>
</reference>
<dbReference type="SUPFAM" id="SSF52540">
    <property type="entry name" value="P-loop containing nucleoside triphosphate hydrolases"/>
    <property type="match status" value="2"/>
</dbReference>
<dbReference type="InterPro" id="IPR008571">
    <property type="entry name" value="HerA-like"/>
</dbReference>
<evidence type="ECO:0000313" key="3">
    <source>
        <dbReference type="EMBL" id="MDF6101169.1"/>
    </source>
</evidence>
<dbReference type="EMBL" id="JAKJLQ010000005">
    <property type="protein sequence ID" value="MDF6101169.1"/>
    <property type="molecule type" value="Genomic_DNA"/>
</dbReference>
<reference evidence="3" key="1">
    <citation type="journal article" date="2022" name="Data Brief">
        <title>Draft genome sequence data of Gordonia hongkongensis strain EUFUS-Z928 isolated from the octocoral Eunicea fusca.</title>
        <authorList>
            <person name="Sanchez-Suarez J."/>
            <person name="Diaz L."/>
            <person name="Melo-Bolivar J."/>
            <person name="Villamil L."/>
        </authorList>
    </citation>
    <scope>NUCLEOTIDE SEQUENCE</scope>
    <source>
        <strain evidence="3">EUFUS-Z928</strain>
    </source>
</reference>
<dbReference type="Pfam" id="PF01935">
    <property type="entry name" value="DUF87"/>
    <property type="match status" value="1"/>
</dbReference>
<dbReference type="RefSeq" id="WP_277243257.1">
    <property type="nucleotide sequence ID" value="NZ_JAKJLQ010000005.1"/>
</dbReference>
<feature type="compositionally biased region" description="Basic and acidic residues" evidence="1">
    <location>
        <begin position="701"/>
        <end position="710"/>
    </location>
</feature>
<protein>
    <submittedName>
        <fullName evidence="3">DUF87 domain-containing protein</fullName>
    </submittedName>
</protein>
<feature type="region of interest" description="Disordered" evidence="1">
    <location>
        <begin position="388"/>
        <end position="469"/>
    </location>
</feature>
<name>A0ABT6BVU6_9ACTN</name>
<gene>
    <name evidence="3" type="ORF">L2299_08890</name>
</gene>
<feature type="compositionally biased region" description="Basic and acidic residues" evidence="1">
    <location>
        <begin position="681"/>
        <end position="693"/>
    </location>
</feature>
<feature type="region of interest" description="Disordered" evidence="1">
    <location>
        <begin position="662"/>
        <end position="737"/>
    </location>
</feature>
<accession>A0ABT6BVU6</accession>
<sequence>MDADARHALESIRLNWADTPDDVWGTADPFHVGGLHEDTIVDIIRSFDDARRSPSGSPIGVTVRGPAGSGKTHLLGRVRHRVQEEGGYFFLVKLLDATDFWRSVLVAIIEDLGRPTPRHRSQLNQLLHRLAIDAGVSDGTRDAVTGGASLTPAALDDFVHGVYTRHSRHRRRSQHILRALVLLESDDFEAKDLGEAFLHLDIDDAEELAAWGIRNARLGYQEIVENISRIIAFDDAAVLAIDQIDTLIEAGKTAEPGEESQVEKLAHGLMSVRDTMSRTTCVVSSITAAWEYLAGHVMRSAVDRFRLPPTLQRPASADFGRLLLARRFAPGFAGVGFTPPHPTWPVTDTALTAATDYTPRELMVTVDRQIAAMLRSDTFAEITDLSGATSTKTSAGQGTLPLINHSRTTTDVPETGASARGRSSSAGSSSAGSSSAGSSSAGSSSAGSSSAGSSSTDSSSTTTSDDPAFAKLDQRYAELIRRADPLPALVPDTEDRIVPSLLHAGLATWIQALSRDADRWQLDARPGPKSPLHGRIRQLVDPNRDIEQSWSFRAIAASNARAVQTRLSSATTTSGFTLGDIERTLVILRRDPWPTGPKTRQMVEELHDRGGRVVAWTEQDIKRLSALAQLRAERPSHLREWISDRNPAAEIALLTDILGSALEAPGSQSPDSPATPLETPAGRHEPGTADERSTTTPAREPTTDEFRSTDPRSGSAGSDTAESSSRTTPADEQSITLGRSVATGEAVTVSLLALRKHVALFAGSGSGKTVLIRRIVEEAALQGVSSIILDVNNDLARLGTPWPDADPRPWTSDDRERAKRYLHDTEVAVFTPGRASGRPLSFQPLPDFSTVVGNPDEFRAAVDSAVGALIPHARAIGTSAKAYRQQAVLQQSMEAFGRRGGGALQAYVGLLTELPDDASTLADAPKLAAELAENLKASMAIDPVFGGDAAPADPGYLLTPSPGFRARVSVVNLAGLGTDDRRAGFVNQLQMALFAWIKKNPAADRPLGGLLVMDEAQNFAPSVRMTAASKSTSALASQARKYGLGLIFATQSPTGIDNKISANSSTQIFGLLNHPTQIERAKELAANKGSRIPDIGKLPAGTFYIASEGGRFAKAETPLCLTYHPSSPPTEDEVVELARSTTPRPR</sequence>
<dbReference type="PANTHER" id="PTHR42957">
    <property type="entry name" value="HELICASE MJ1565-RELATED"/>
    <property type="match status" value="1"/>
</dbReference>
<dbReference type="Gene3D" id="3.40.50.300">
    <property type="entry name" value="P-loop containing nucleotide triphosphate hydrolases"/>
    <property type="match status" value="2"/>
</dbReference>
<organism evidence="3 4">
    <name type="scientific">Gordonia hongkongensis</name>
    <dbReference type="NCBI Taxonomy" id="1701090"/>
    <lineage>
        <taxon>Bacteria</taxon>
        <taxon>Bacillati</taxon>
        <taxon>Actinomycetota</taxon>
        <taxon>Actinomycetes</taxon>
        <taxon>Mycobacteriales</taxon>
        <taxon>Gordoniaceae</taxon>
        <taxon>Gordonia</taxon>
    </lineage>
</organism>
<dbReference type="SMART" id="SM00382">
    <property type="entry name" value="AAA"/>
    <property type="match status" value="2"/>
</dbReference>
<dbReference type="InterPro" id="IPR002789">
    <property type="entry name" value="HerA_central"/>
</dbReference>
<feature type="compositionally biased region" description="Low complexity" evidence="1">
    <location>
        <begin position="415"/>
        <end position="465"/>
    </location>
</feature>
<dbReference type="PANTHER" id="PTHR42957:SF2">
    <property type="entry name" value="HELICASE HERA CENTRAL DOMAIN-CONTAINING PROTEIN"/>
    <property type="match status" value="1"/>
</dbReference>
<keyword evidence="4" id="KW-1185">Reference proteome</keyword>
<feature type="domain" description="AAA+ ATPase" evidence="2">
    <location>
        <begin position="754"/>
        <end position="1079"/>
    </location>
</feature>
<evidence type="ECO:0000259" key="2">
    <source>
        <dbReference type="SMART" id="SM00382"/>
    </source>
</evidence>
<proteinExistence type="predicted"/>
<feature type="compositionally biased region" description="Polar residues" evidence="1">
    <location>
        <begin position="711"/>
        <end position="737"/>
    </location>
</feature>
<feature type="compositionally biased region" description="Polar residues" evidence="1">
    <location>
        <begin position="388"/>
        <end position="397"/>
    </location>
</feature>
<evidence type="ECO:0000313" key="4">
    <source>
        <dbReference type="Proteomes" id="UP001152308"/>
    </source>
</evidence>
<dbReference type="Proteomes" id="UP001152308">
    <property type="component" value="Unassembled WGS sequence"/>
</dbReference>
<comment type="caution">
    <text evidence="3">The sequence shown here is derived from an EMBL/GenBank/DDBJ whole genome shotgun (WGS) entry which is preliminary data.</text>
</comment>
<feature type="domain" description="AAA+ ATPase" evidence="2">
    <location>
        <begin position="57"/>
        <end position="377"/>
    </location>
</feature>